<dbReference type="GO" id="GO:0008610">
    <property type="term" value="P:lipid biosynthetic process"/>
    <property type="evidence" value="ECO:0007669"/>
    <property type="project" value="UniProtKB-ARBA"/>
</dbReference>
<dbReference type="GO" id="GO:0003824">
    <property type="term" value="F:catalytic activity"/>
    <property type="evidence" value="ECO:0007669"/>
    <property type="project" value="InterPro"/>
</dbReference>
<dbReference type="FunFam" id="3.40.50.980:FF:000001">
    <property type="entry name" value="Non-ribosomal peptide synthetase"/>
    <property type="match status" value="2"/>
</dbReference>
<comment type="caution">
    <text evidence="8">The sequence shown here is derived from an EMBL/GenBank/DDBJ whole genome shotgun (WGS) entry which is preliminary data.</text>
</comment>
<dbReference type="SUPFAM" id="SSF47336">
    <property type="entry name" value="ACP-like"/>
    <property type="match status" value="2"/>
</dbReference>
<dbReference type="Gene3D" id="3.40.50.12780">
    <property type="entry name" value="N-terminal domain of ligase-like"/>
    <property type="match status" value="2"/>
</dbReference>
<organism evidence="8 9">
    <name type="scientific">Bacillus pseudomycoides</name>
    <dbReference type="NCBI Taxonomy" id="64104"/>
    <lineage>
        <taxon>Bacteria</taxon>
        <taxon>Bacillati</taxon>
        <taxon>Bacillota</taxon>
        <taxon>Bacilli</taxon>
        <taxon>Bacillales</taxon>
        <taxon>Bacillaceae</taxon>
        <taxon>Bacillus</taxon>
        <taxon>Bacillus cereus group</taxon>
    </lineage>
</organism>
<dbReference type="InterPro" id="IPR020806">
    <property type="entry name" value="PKS_PP-bd"/>
</dbReference>
<dbReference type="CDD" id="cd19531">
    <property type="entry name" value="LCL_NRPS-like"/>
    <property type="match status" value="1"/>
</dbReference>
<dbReference type="NCBIfam" id="NF003417">
    <property type="entry name" value="PRK04813.1"/>
    <property type="match status" value="2"/>
</dbReference>
<keyword evidence="4" id="KW-0597">Phosphoprotein</keyword>
<dbReference type="Gene3D" id="3.30.559.30">
    <property type="entry name" value="Nonribosomal peptide synthetase, condensation domain"/>
    <property type="match status" value="1"/>
</dbReference>
<dbReference type="GO" id="GO:0044550">
    <property type="term" value="P:secondary metabolite biosynthetic process"/>
    <property type="evidence" value="ECO:0007669"/>
    <property type="project" value="TreeGrafter"/>
</dbReference>
<dbReference type="PANTHER" id="PTHR45527">
    <property type="entry name" value="NONRIBOSOMAL PEPTIDE SYNTHETASE"/>
    <property type="match status" value="1"/>
</dbReference>
<dbReference type="PANTHER" id="PTHR45527:SF1">
    <property type="entry name" value="FATTY ACID SYNTHASE"/>
    <property type="match status" value="1"/>
</dbReference>
<keyword evidence="6" id="KW-0067">ATP-binding</keyword>
<dbReference type="NCBIfam" id="TIGR01733">
    <property type="entry name" value="AA-adenyl-dom"/>
    <property type="match status" value="2"/>
</dbReference>
<evidence type="ECO:0000256" key="1">
    <source>
        <dbReference type="ARBA" id="ARBA00001957"/>
    </source>
</evidence>
<dbReference type="GO" id="GO:0072330">
    <property type="term" value="P:monocarboxylic acid biosynthetic process"/>
    <property type="evidence" value="ECO:0007669"/>
    <property type="project" value="UniProtKB-ARBA"/>
</dbReference>
<reference evidence="8 9" key="1">
    <citation type="submission" date="2017-09" db="EMBL/GenBank/DDBJ databases">
        <title>Large-scale bioinformatics analysis of Bacillus genomes uncovers conserved roles of natural products in bacterial physiology.</title>
        <authorList>
            <consortium name="Agbiome Team Llc"/>
            <person name="Bleich R.M."/>
            <person name="Grubbs K.J."/>
            <person name="Santa Maria K.C."/>
            <person name="Allen S.E."/>
            <person name="Farag S."/>
            <person name="Shank E.A."/>
            <person name="Bowers A."/>
        </authorList>
    </citation>
    <scope>NUCLEOTIDE SEQUENCE [LARGE SCALE GENOMIC DNA]</scope>
    <source>
        <strain evidence="8 9">AFS009893</strain>
    </source>
</reference>
<dbReference type="InterPro" id="IPR023213">
    <property type="entry name" value="CAT-like_dom_sf"/>
</dbReference>
<keyword evidence="3" id="KW-0596">Phosphopantetheine</keyword>
<dbReference type="GO" id="GO:0043041">
    <property type="term" value="P:amino acid activation for nonribosomal peptide biosynthetic process"/>
    <property type="evidence" value="ECO:0007669"/>
    <property type="project" value="TreeGrafter"/>
</dbReference>
<dbReference type="Pfam" id="PF00501">
    <property type="entry name" value="AMP-binding"/>
    <property type="match status" value="2"/>
</dbReference>
<evidence type="ECO:0000256" key="6">
    <source>
        <dbReference type="ARBA" id="ARBA00022840"/>
    </source>
</evidence>
<dbReference type="Gene3D" id="1.10.1200.10">
    <property type="entry name" value="ACP-like"/>
    <property type="match status" value="2"/>
</dbReference>
<gene>
    <name evidence="8" type="ORF">CN613_17570</name>
</gene>
<dbReference type="InterPro" id="IPR045851">
    <property type="entry name" value="AMP-bd_C_sf"/>
</dbReference>
<dbReference type="InterPro" id="IPR001242">
    <property type="entry name" value="Condensation_dom"/>
</dbReference>
<dbReference type="EMBL" id="NUDP01000062">
    <property type="protein sequence ID" value="PEM67682.1"/>
    <property type="molecule type" value="Genomic_DNA"/>
</dbReference>
<evidence type="ECO:0000256" key="5">
    <source>
        <dbReference type="ARBA" id="ARBA00022741"/>
    </source>
</evidence>
<dbReference type="SUPFAM" id="SSF52777">
    <property type="entry name" value="CoA-dependent acyltransferases"/>
    <property type="match status" value="2"/>
</dbReference>
<dbReference type="PROSITE" id="PS00455">
    <property type="entry name" value="AMP_BINDING"/>
    <property type="match status" value="2"/>
</dbReference>
<dbReference type="InterPro" id="IPR042099">
    <property type="entry name" value="ANL_N_sf"/>
</dbReference>
<dbReference type="GO" id="GO:0005524">
    <property type="term" value="F:ATP binding"/>
    <property type="evidence" value="ECO:0007669"/>
    <property type="project" value="UniProtKB-KW"/>
</dbReference>
<dbReference type="Pfam" id="PF13193">
    <property type="entry name" value="AMP-binding_C"/>
    <property type="match status" value="2"/>
</dbReference>
<dbReference type="InterPro" id="IPR010071">
    <property type="entry name" value="AA_adenyl_dom"/>
</dbReference>
<dbReference type="GO" id="GO:0005737">
    <property type="term" value="C:cytoplasm"/>
    <property type="evidence" value="ECO:0007669"/>
    <property type="project" value="TreeGrafter"/>
</dbReference>
<dbReference type="FunFam" id="1.10.1200.10:FF:000016">
    <property type="entry name" value="Non-ribosomal peptide synthase"/>
    <property type="match status" value="1"/>
</dbReference>
<evidence type="ECO:0000259" key="7">
    <source>
        <dbReference type="PROSITE" id="PS50075"/>
    </source>
</evidence>
<dbReference type="Gene3D" id="3.30.559.10">
    <property type="entry name" value="Chloramphenicol acetyltransferase-like domain"/>
    <property type="match status" value="1"/>
</dbReference>
<dbReference type="FunFam" id="3.30.300.30:FF:000010">
    <property type="entry name" value="Enterobactin synthetase component F"/>
    <property type="match status" value="2"/>
</dbReference>
<proteinExistence type="inferred from homology"/>
<dbReference type="SUPFAM" id="SSF56801">
    <property type="entry name" value="Acetyl-CoA synthetase-like"/>
    <property type="match status" value="2"/>
</dbReference>
<keyword evidence="5" id="KW-0547">Nucleotide-binding</keyword>
<dbReference type="Pfam" id="PF00550">
    <property type="entry name" value="PP-binding"/>
    <property type="match status" value="2"/>
</dbReference>
<dbReference type="PROSITE" id="PS50075">
    <property type="entry name" value="CARRIER"/>
    <property type="match status" value="2"/>
</dbReference>
<evidence type="ECO:0000256" key="3">
    <source>
        <dbReference type="ARBA" id="ARBA00022450"/>
    </source>
</evidence>
<dbReference type="FunFam" id="1.10.1200.10:FF:000005">
    <property type="entry name" value="Nonribosomal peptide synthetase 1"/>
    <property type="match status" value="1"/>
</dbReference>
<sequence>MEWKKTKADYPLVCMHQLFENQVQKTPDQIAVVKQQESITYRELEERSNQIAQYLQRYNISKDTPIGLCMNRSINLVVVLMGILKAGGAYLPIDPDAPKARIKQILSEVQAPLCFSESELKSSLPLSLETDYIFMDEIMNILNTMSIEKVSIVMTPEQLVSVYYTSGTTGKPKCVGNIHRGYVNKINSMQRAYPLQLGETVLQKATIAFDDSSIEIFWPLAFGGTVALMEPGLHRDPREIVNALIQYKVKYMYIVSSMLSRIVDVVEENDRLKLSNLKGVFAGADPLTPSIVRRYMEKMPGILYNTWGATEVSIDATIHACSEEDRNEEDTISIGKPFDNVRVYILDEKYQPVCKGEVGDLYVSGVGVSKGYLNDHERTEQMFIDDPFFLGEKMYKTGDKGYYREDGSIKFAGRVDNQIKIRGIRIELEEIESVMRRESNVKESIVLLREDIPGVKRLVAYVVLHEGKSVTTNEIKGHLKNYLPEYMCPHYIYILDRFPLNQNDKIDKQALPIPDTLRPILETDYVAPQTDLEKELTSIFSQVLNVEKIGTRDSFFDLGGDSISATQVMSMIRVSIDQDVPLKLLFELKCVSNLANYFQHNSYSIKNKESITPQSGNKQLPMSYAQERMWLLQEMDLNQAAYNEPIAFRLHGELNVKALELALNKIIARQESLRTYFGVCNEQPVQNIEDSIRLNIDFIDLSNEIEKEGTAQKVILEDAQKPFNLKIPPLLRVKIFKIKDNEWIFYLNMHHIITDGWSTVVFFEELAVLYDAYSKNKVCDLEELPVGYSDFSNWQRVWLENGVLEKQLSFWKSELSGELPVLQLPINYPRKVERTYNGDKLYFTLESDLVKKVKELTKKYEVSDYMFMMAVFNLMLHRYSGQEDILVGSPIANRHYPNLSNIIGFFVNSMIVRSHYKKDETFVSFLHKMKERCLEIYSNQDVPFEILVRELQPKRDLKHAPLVQVMFSFQNKLEENLNLQGMSVSPIQINNKTSRYELTLFLTEKSNGEYDGVFEYNTDLFNSVTIQRFIDNFKVLLKDILSNPTKEISRLKMLAEEEHQQLKMWNQTKVSFPKNKCLHELFEEQVQKTPNLSAVVFGTKELTYKELDMKANQLAQLLMEKGVGPDKVVGICIERSIELVIGLVGILKAGGAYLPLDPEAPNARLRQIISNAGCDICLSQKSLQKNLSIEEAEIIFLDSEWNDMNEVSNEKPQVAVTPEHLVSVYYTSGSTGQPKGVANIHKGWVNRINWMQNKFNLKLGETVLQKTTLTFDDSAVEFFWPLTTGGRIALMNPGMHRDPKEIINAAILYNTVHLQFVPSMLNMVLDELHLEDRKYLSSLRNCISSGEALSPKTVEKFYQKMPGNLHNTWGATEVSIDSTIYTCNFKDSQDHGAVCVGKPFDNNEVYILDEYLQPVPIGVTGDLYLAGVGLAREYLKDEEKTKKVFIQNPFVEDEKMYKTGDRGYFLQDGSIKFIGRDDNQVKIRGMRVELGEIEATLLKHFLVKDTVVVLQKETEELQRLIAYVIPSKQLSPQNLEAEEIRNYLKNELPEYMVPSFLLFLDAFPLNANGKLDRKKLPAVERQMYVHDVIFAPPETMVEKVIADIWKELLKLDDVGVDDNFFNLGGHSLLATQVVSRIRRQYKIEIPLREIFTKPTIRQLSEELEIKIIKEIENMTDEEAYELLNKNI</sequence>
<dbReference type="InterPro" id="IPR020845">
    <property type="entry name" value="AMP-binding_CS"/>
</dbReference>
<dbReference type="InterPro" id="IPR000873">
    <property type="entry name" value="AMP-dep_synth/lig_dom"/>
</dbReference>
<dbReference type="SMART" id="SM00823">
    <property type="entry name" value="PKS_PP"/>
    <property type="match status" value="1"/>
</dbReference>
<accession>A0A2C3WYN6</accession>
<evidence type="ECO:0000313" key="9">
    <source>
        <dbReference type="Proteomes" id="UP000219775"/>
    </source>
</evidence>
<protein>
    <submittedName>
        <fullName evidence="8">Non-ribosomal peptide synthetase</fullName>
    </submittedName>
</protein>
<dbReference type="Gene3D" id="3.30.300.30">
    <property type="match status" value="2"/>
</dbReference>
<dbReference type="InterPro" id="IPR009081">
    <property type="entry name" value="PP-bd_ACP"/>
</dbReference>
<comment type="similarity">
    <text evidence="2">Belongs to the ATP-dependent AMP-binding enzyme family.</text>
</comment>
<dbReference type="CDD" id="cd05930">
    <property type="entry name" value="A_NRPS"/>
    <property type="match status" value="2"/>
</dbReference>
<comment type="cofactor">
    <cofactor evidence="1">
        <name>pantetheine 4'-phosphate</name>
        <dbReference type="ChEBI" id="CHEBI:47942"/>
    </cofactor>
</comment>
<dbReference type="Pfam" id="PF00668">
    <property type="entry name" value="Condensation"/>
    <property type="match status" value="1"/>
</dbReference>
<dbReference type="InterPro" id="IPR036736">
    <property type="entry name" value="ACP-like_sf"/>
</dbReference>
<evidence type="ECO:0000256" key="4">
    <source>
        <dbReference type="ARBA" id="ARBA00022553"/>
    </source>
</evidence>
<dbReference type="InterPro" id="IPR025110">
    <property type="entry name" value="AMP-bd_C"/>
</dbReference>
<evidence type="ECO:0000313" key="8">
    <source>
        <dbReference type="EMBL" id="PEM67682.1"/>
    </source>
</evidence>
<feature type="domain" description="Carrier" evidence="7">
    <location>
        <begin position="527"/>
        <end position="602"/>
    </location>
</feature>
<name>A0A2C3WYN6_9BACI</name>
<dbReference type="GO" id="GO:0031177">
    <property type="term" value="F:phosphopantetheine binding"/>
    <property type="evidence" value="ECO:0007669"/>
    <property type="project" value="InterPro"/>
</dbReference>
<dbReference type="Proteomes" id="UP000219775">
    <property type="component" value="Unassembled WGS sequence"/>
</dbReference>
<evidence type="ECO:0000256" key="2">
    <source>
        <dbReference type="ARBA" id="ARBA00006432"/>
    </source>
</evidence>
<feature type="domain" description="Carrier" evidence="7">
    <location>
        <begin position="1592"/>
        <end position="1667"/>
    </location>
</feature>